<evidence type="ECO:0000256" key="8">
    <source>
        <dbReference type="ARBA" id="ARBA00023012"/>
    </source>
</evidence>
<feature type="transmembrane region" description="Helical" evidence="10">
    <location>
        <begin position="40"/>
        <end position="60"/>
    </location>
</feature>
<sequence>MTTGRGLAAGLGALAVTEAGVAVALTIAVGWSWQQALDAFVVTNSVMGVAFAACGAVLGWHRRRNPIGWLFLADGLGHATTAAAVPLLQALHDGGAPLGLQRLAATVFAWSWPWSIGLFLPLALVLFPDGKLPGRRWRPVVLALIATAPLFVLELGTSPQPPVPGLPPGYLTLAGYDALSPLWTISELRTVLALALAVVALVVRYRRGDDVLRQQLLWLLLATVTVAALVVPWSFVAGTPVVVLFAIPLIPVAVTIAIVRHRLLDIRLAVARVLAWVLLSAGVVLAYGVLVTLLDRFVSAQLGRSAVATIVVALVFAPVLPRLQRAVGRALYGDRGDPARVVSRVGEQLAGSGLAGVVTAIRAALRVPYTAVATTGEVLAEDGEVPEEVTVVPLEYGGAAVGELRIGARSGEGGLGTADHAVLALVAAPLAVAVHATLLSDQLQASRERIIAAREEERRRLRRDLHDGLGPALTGVALIADAAANLLTTDPARARELLGALRGEIRTAVADIRRLVEDLRPPALDDLGLVGALRQRVEHLVRRADGGALLVRLDVPGEVPVLPAAVEVAAYRVATEALTNVVRHSTASTAVLRLRCAEGDLDLEIADDGPPDGPWRPGVGLHAMRERASELGGGFEAGPSPEGGRVRVSFPLGAP</sequence>
<dbReference type="InterPro" id="IPR036890">
    <property type="entry name" value="HATPase_C_sf"/>
</dbReference>
<evidence type="ECO:0000256" key="2">
    <source>
        <dbReference type="ARBA" id="ARBA00012438"/>
    </source>
</evidence>
<feature type="transmembrane region" description="Helical" evidence="10">
    <location>
        <begin position="139"/>
        <end position="158"/>
    </location>
</feature>
<comment type="catalytic activity">
    <reaction evidence="1">
        <text>ATP + protein L-histidine = ADP + protein N-phospho-L-histidine.</text>
        <dbReference type="EC" id="2.7.13.3"/>
    </reaction>
</comment>
<dbReference type="OrthoDB" id="227596at2"/>
<keyword evidence="10" id="KW-0472">Membrane</keyword>
<dbReference type="CDD" id="cd16917">
    <property type="entry name" value="HATPase_UhpB-NarQ-NarX-like"/>
    <property type="match status" value="1"/>
</dbReference>
<feature type="transmembrane region" description="Helical" evidence="10">
    <location>
        <begin position="178"/>
        <end position="203"/>
    </location>
</feature>
<dbReference type="SUPFAM" id="SSF55874">
    <property type="entry name" value="ATPase domain of HSP90 chaperone/DNA topoisomerase II/histidine kinase"/>
    <property type="match status" value="1"/>
</dbReference>
<evidence type="ECO:0000313" key="12">
    <source>
        <dbReference type="EMBL" id="SEF37414.1"/>
    </source>
</evidence>
<feature type="transmembrane region" description="Helical" evidence="10">
    <location>
        <begin position="215"/>
        <end position="235"/>
    </location>
</feature>
<keyword evidence="3" id="KW-0597">Phosphoprotein</keyword>
<dbReference type="EMBL" id="FNUJ01000013">
    <property type="protein sequence ID" value="SEF37414.1"/>
    <property type="molecule type" value="Genomic_DNA"/>
</dbReference>
<protein>
    <recommendedName>
        <fullName evidence="2">histidine kinase</fullName>
        <ecNumber evidence="2">2.7.13.3</ecNumber>
    </recommendedName>
</protein>
<feature type="transmembrane region" description="Helical" evidence="10">
    <location>
        <begin position="271"/>
        <end position="290"/>
    </location>
</feature>
<dbReference type="GO" id="GO:0005524">
    <property type="term" value="F:ATP binding"/>
    <property type="evidence" value="ECO:0007669"/>
    <property type="project" value="UniProtKB-KW"/>
</dbReference>
<evidence type="ECO:0000259" key="11">
    <source>
        <dbReference type="Pfam" id="PF07730"/>
    </source>
</evidence>
<evidence type="ECO:0000256" key="6">
    <source>
        <dbReference type="ARBA" id="ARBA00022777"/>
    </source>
</evidence>
<gene>
    <name evidence="12" type="ORF">SAMN05421837_113244</name>
</gene>
<keyword evidence="10" id="KW-1133">Transmembrane helix</keyword>
<feature type="transmembrane region" description="Helical" evidence="10">
    <location>
        <begin position="67"/>
        <end position="88"/>
    </location>
</feature>
<evidence type="ECO:0000256" key="7">
    <source>
        <dbReference type="ARBA" id="ARBA00022840"/>
    </source>
</evidence>
<keyword evidence="10" id="KW-0812">Transmembrane</keyword>
<dbReference type="EC" id="2.7.13.3" evidence="2"/>
<feature type="transmembrane region" description="Helical" evidence="10">
    <location>
        <begin position="241"/>
        <end position="259"/>
    </location>
</feature>
<keyword evidence="5" id="KW-0547">Nucleotide-binding</keyword>
<dbReference type="GO" id="GO:0046983">
    <property type="term" value="F:protein dimerization activity"/>
    <property type="evidence" value="ECO:0007669"/>
    <property type="project" value="InterPro"/>
</dbReference>
<keyword evidence="13" id="KW-1185">Reference proteome</keyword>
<organism evidence="12 13">
    <name type="scientific">Amycolatopsis pretoriensis</name>
    <dbReference type="NCBI Taxonomy" id="218821"/>
    <lineage>
        <taxon>Bacteria</taxon>
        <taxon>Bacillati</taxon>
        <taxon>Actinomycetota</taxon>
        <taxon>Actinomycetes</taxon>
        <taxon>Pseudonocardiales</taxon>
        <taxon>Pseudonocardiaceae</taxon>
        <taxon>Amycolatopsis</taxon>
    </lineage>
</organism>
<dbReference type="PANTHER" id="PTHR24421">
    <property type="entry name" value="NITRATE/NITRITE SENSOR PROTEIN NARX-RELATED"/>
    <property type="match status" value="1"/>
</dbReference>
<evidence type="ECO:0000256" key="4">
    <source>
        <dbReference type="ARBA" id="ARBA00022679"/>
    </source>
</evidence>
<evidence type="ECO:0000256" key="3">
    <source>
        <dbReference type="ARBA" id="ARBA00022553"/>
    </source>
</evidence>
<dbReference type="GO" id="GO:0000155">
    <property type="term" value="F:phosphorelay sensor kinase activity"/>
    <property type="evidence" value="ECO:0007669"/>
    <property type="project" value="InterPro"/>
</dbReference>
<dbReference type="InterPro" id="IPR050482">
    <property type="entry name" value="Sensor_HK_TwoCompSys"/>
</dbReference>
<dbReference type="AlphaFoldDB" id="A0A1H5RH92"/>
<feature type="region of interest" description="Disordered" evidence="9">
    <location>
        <begin position="632"/>
        <end position="655"/>
    </location>
</feature>
<dbReference type="Gene3D" id="3.30.565.10">
    <property type="entry name" value="Histidine kinase-like ATPase, C-terminal domain"/>
    <property type="match status" value="1"/>
</dbReference>
<dbReference type="Gene3D" id="1.20.5.1930">
    <property type="match status" value="1"/>
</dbReference>
<dbReference type="STRING" id="218821.SAMN05421837_113244"/>
<dbReference type="RefSeq" id="WP_086678239.1">
    <property type="nucleotide sequence ID" value="NZ_FNUJ01000013.1"/>
</dbReference>
<name>A0A1H5RH92_9PSEU</name>
<evidence type="ECO:0000256" key="1">
    <source>
        <dbReference type="ARBA" id="ARBA00000085"/>
    </source>
</evidence>
<keyword evidence="7" id="KW-0067">ATP-binding</keyword>
<evidence type="ECO:0000313" key="13">
    <source>
        <dbReference type="Proteomes" id="UP000198878"/>
    </source>
</evidence>
<keyword evidence="8" id="KW-0902">Two-component regulatory system</keyword>
<evidence type="ECO:0000256" key="9">
    <source>
        <dbReference type="SAM" id="MobiDB-lite"/>
    </source>
</evidence>
<feature type="domain" description="Signal transduction histidine kinase subgroup 3 dimerisation and phosphoacceptor" evidence="11">
    <location>
        <begin position="457"/>
        <end position="524"/>
    </location>
</feature>
<reference evidence="13" key="1">
    <citation type="submission" date="2016-10" db="EMBL/GenBank/DDBJ databases">
        <authorList>
            <person name="Varghese N."/>
            <person name="Submissions S."/>
        </authorList>
    </citation>
    <scope>NUCLEOTIDE SEQUENCE [LARGE SCALE GENOMIC DNA]</scope>
    <source>
        <strain evidence="13">DSM 44654</strain>
    </source>
</reference>
<accession>A0A1H5RH92</accession>
<feature type="transmembrane region" description="Helical" evidence="10">
    <location>
        <begin position="108"/>
        <end position="127"/>
    </location>
</feature>
<dbReference type="Proteomes" id="UP000198878">
    <property type="component" value="Unassembled WGS sequence"/>
</dbReference>
<evidence type="ECO:0000256" key="5">
    <source>
        <dbReference type="ARBA" id="ARBA00022741"/>
    </source>
</evidence>
<keyword evidence="4" id="KW-0808">Transferase</keyword>
<proteinExistence type="predicted"/>
<dbReference type="InterPro" id="IPR011712">
    <property type="entry name" value="Sig_transdc_His_kin_sub3_dim/P"/>
</dbReference>
<dbReference type="Pfam" id="PF07730">
    <property type="entry name" value="HisKA_3"/>
    <property type="match status" value="1"/>
</dbReference>
<evidence type="ECO:0000256" key="10">
    <source>
        <dbReference type="SAM" id="Phobius"/>
    </source>
</evidence>
<dbReference type="PANTHER" id="PTHR24421:SF10">
    <property type="entry name" value="NITRATE_NITRITE SENSOR PROTEIN NARQ"/>
    <property type="match status" value="1"/>
</dbReference>
<dbReference type="GO" id="GO:0016020">
    <property type="term" value="C:membrane"/>
    <property type="evidence" value="ECO:0007669"/>
    <property type="project" value="InterPro"/>
</dbReference>
<keyword evidence="6 12" id="KW-0418">Kinase</keyword>